<evidence type="ECO:0000256" key="1">
    <source>
        <dbReference type="ARBA" id="ARBA00001974"/>
    </source>
</evidence>
<keyword evidence="9" id="KW-0753">Steroid metabolism</keyword>
<dbReference type="Gene3D" id="3.50.50.60">
    <property type="entry name" value="FAD/NAD(P)-binding domain"/>
    <property type="match status" value="3"/>
</dbReference>
<keyword evidence="8" id="KW-1207">Sterol metabolism</keyword>
<evidence type="ECO:0000256" key="9">
    <source>
        <dbReference type="ARBA" id="ARBA00023221"/>
    </source>
</evidence>
<evidence type="ECO:0000313" key="19">
    <source>
        <dbReference type="EMBL" id="MCB8883070.1"/>
    </source>
</evidence>
<keyword evidence="20" id="KW-1185">Reference proteome</keyword>
<dbReference type="Gene3D" id="3.60.21.10">
    <property type="match status" value="1"/>
</dbReference>
<comment type="similarity">
    <text evidence="2">Belongs to the GMC oxidoreductase family.</text>
</comment>
<evidence type="ECO:0000256" key="6">
    <source>
        <dbReference type="ARBA" id="ARBA00023002"/>
    </source>
</evidence>
<keyword evidence="6" id="KW-0560">Oxidoreductase</keyword>
<evidence type="ECO:0000256" key="7">
    <source>
        <dbReference type="ARBA" id="ARBA00023098"/>
    </source>
</evidence>
<proteinExistence type="inferred from homology"/>
<organism evidence="19 20">
    <name type="scientific">Acidisoma cellulosilyticum</name>
    <dbReference type="NCBI Taxonomy" id="2802395"/>
    <lineage>
        <taxon>Bacteria</taxon>
        <taxon>Pseudomonadati</taxon>
        <taxon>Pseudomonadota</taxon>
        <taxon>Alphaproteobacteria</taxon>
        <taxon>Acetobacterales</taxon>
        <taxon>Acidocellaceae</taxon>
        <taxon>Acidisoma</taxon>
    </lineage>
</organism>
<name>A0A963Z6N9_9PROT</name>
<evidence type="ECO:0000256" key="10">
    <source>
        <dbReference type="ARBA" id="ARBA00023235"/>
    </source>
</evidence>
<dbReference type="Pfam" id="PF05199">
    <property type="entry name" value="GMC_oxred_C"/>
    <property type="match status" value="1"/>
</dbReference>
<keyword evidence="5" id="KW-0274">FAD</keyword>
<dbReference type="SUPFAM" id="SSF51905">
    <property type="entry name" value="FAD/NAD(P)-binding domain"/>
    <property type="match status" value="1"/>
</dbReference>
<dbReference type="GO" id="GO:0050660">
    <property type="term" value="F:flavin adenine dinucleotide binding"/>
    <property type="evidence" value="ECO:0007669"/>
    <property type="project" value="InterPro"/>
</dbReference>
<accession>A0A963Z6N9</accession>
<evidence type="ECO:0000256" key="13">
    <source>
        <dbReference type="ARBA" id="ARBA00049723"/>
    </source>
</evidence>
<dbReference type="EC" id="5.3.3.1" evidence="11"/>
<keyword evidence="7" id="KW-0443">Lipid metabolism</keyword>
<dbReference type="InterPro" id="IPR007867">
    <property type="entry name" value="GMC_OxRtase_C"/>
</dbReference>
<evidence type="ECO:0000259" key="18">
    <source>
        <dbReference type="Pfam" id="PF05199"/>
    </source>
</evidence>
<sequence length="940" mass="103770">MSAPYDAVVIGSGFGGAVAACRLAHAGRSVLVLERGRRWLPEQYPRGPDDAWIWDQNRPERHNGWIDMRFLNRMWVAAGAGVGGGSLIYASVSIDAKPSVFASGWPSEINHGVLQPYYARVAEMLGSRPLPDGQLTRRFELMRDAATAIGAETRFTKVDIAVTFDDRWSYDLPDAHNPRHSSTHTNPFGKTQGTCIHCGNCDIGCQVQAKNTLDLNYIAAAEADGAVVQPLSLVTHISPAAAGWCVHYDKLEDGRRVSSSVIGRRVILAAGSLGSTEILLRSRDDYRTLPDISPHLGRGWSSNGDFVTPAVYAGRKIDPTVGPTITAAIDFLDGSEKGKRFFVEDGGFPNVLRNYLQAKARHAGRFGPQARFFRHLLGASLDDPLPGVMPWFGQGIDAANGHLRLARHWWAPWRRSLALDWNPTESEGLIDGLIDIHRRLAKATGGEIVVPPTWSLLRQLVTPHPLGGCAMSASPAAGVVDHAGRVFGHAGLYVLDGAIVPRALGLNPSKTIAALAERGVALMLAEDAGSAQAAPSRDGRRDLQDLQNLPRTPLLSFAQKAAAPIAPRPKTADLQPIRYPLLSAFGNGKFLEWFWNYVTLRLGRRHPFQTYTASDPDQGIYRMPGGDETVRLVLAGDWATGTDEAHDVAQRMAEDAPHYAIHLGDVYYYGGPGEVAENFLGQPNPRNFYEPCRWPDASLGRFALNGNHEMYALGKAYFNAMLPTLGPKIGGVQQKQKASFFCLENEHWRIIALDTGYKSIGWPFVEYVFSPSCALRREEIAWLRETVCPDPTDRRGIIILTHHQYYSRYDNWYVKTARQLAEFFDRPVLWFWGHEHRMAVYEEFAVPRGIAAYGRCIGHGGMPVDLPPARPPHPECSVEFTDLRRYPNDENLTIGYNGYARLTLRGARAAVDYIDIDGAVIFSECWTADAQTGLRRVPLG</sequence>
<evidence type="ECO:0000256" key="2">
    <source>
        <dbReference type="ARBA" id="ARBA00010790"/>
    </source>
</evidence>
<dbReference type="RefSeq" id="WP_227309728.1">
    <property type="nucleotide sequence ID" value="NZ_JAESVA010000011.1"/>
</dbReference>
<dbReference type="PANTHER" id="PTHR47470:SF1">
    <property type="entry name" value="FAD-DEPENDENT OXIDOREDUCTASE 2 FAD BINDING DOMAIN-CONTAINING PROTEIN"/>
    <property type="match status" value="1"/>
</dbReference>
<dbReference type="Pfam" id="PF00732">
    <property type="entry name" value="GMC_oxred_N"/>
    <property type="match status" value="1"/>
</dbReference>
<evidence type="ECO:0000256" key="3">
    <source>
        <dbReference type="ARBA" id="ARBA00022548"/>
    </source>
</evidence>
<feature type="domain" description="Glucose-methanol-choline oxidoreductase C-terminal" evidence="18">
    <location>
        <begin position="417"/>
        <end position="516"/>
    </location>
</feature>
<evidence type="ECO:0000256" key="4">
    <source>
        <dbReference type="ARBA" id="ARBA00022630"/>
    </source>
</evidence>
<dbReference type="GO" id="GO:0016787">
    <property type="term" value="F:hydrolase activity"/>
    <property type="evidence" value="ECO:0007669"/>
    <property type="project" value="InterPro"/>
</dbReference>
<comment type="cofactor">
    <cofactor evidence="1">
        <name>FAD</name>
        <dbReference type="ChEBI" id="CHEBI:57692"/>
    </cofactor>
</comment>
<dbReference type="GO" id="GO:0008203">
    <property type="term" value="P:cholesterol metabolic process"/>
    <property type="evidence" value="ECO:0007669"/>
    <property type="project" value="UniProtKB-KW"/>
</dbReference>
<keyword evidence="3" id="KW-0153">Cholesterol metabolism</keyword>
<dbReference type="InterPro" id="IPR004843">
    <property type="entry name" value="Calcineurin-like_PHP"/>
</dbReference>
<dbReference type="PANTHER" id="PTHR47470">
    <property type="entry name" value="CHOLESTEROL OXIDASE"/>
    <property type="match status" value="1"/>
</dbReference>
<keyword evidence="10" id="KW-0413">Isomerase</keyword>
<dbReference type="Pfam" id="PF00149">
    <property type="entry name" value="Metallophos"/>
    <property type="match status" value="1"/>
</dbReference>
<gene>
    <name evidence="19" type="ORF">ACELLULO517_22670</name>
</gene>
<keyword evidence="4" id="KW-0285">Flavoprotein</keyword>
<evidence type="ECO:0000259" key="16">
    <source>
        <dbReference type="Pfam" id="PF00149"/>
    </source>
</evidence>
<evidence type="ECO:0000256" key="5">
    <source>
        <dbReference type="ARBA" id="ARBA00022827"/>
    </source>
</evidence>
<dbReference type="AlphaFoldDB" id="A0A963Z6N9"/>
<comment type="caution">
    <text evidence="19">The sequence shown here is derived from an EMBL/GenBank/DDBJ whole genome shotgun (WGS) entry which is preliminary data.</text>
</comment>
<evidence type="ECO:0000256" key="14">
    <source>
        <dbReference type="ARBA" id="ARBA00049744"/>
    </source>
</evidence>
<protein>
    <recommendedName>
        <fullName evidence="14">Cholesterol oxidase</fullName>
        <ecNumber evidence="13">1.1.3.6</ecNumber>
        <ecNumber evidence="11">5.3.3.1</ecNumber>
    </recommendedName>
    <alternativeName>
        <fullName evidence="15">Cholesterol isomerase</fullName>
    </alternativeName>
</protein>
<dbReference type="InterPro" id="IPR000172">
    <property type="entry name" value="GMC_OxRdtase_N"/>
</dbReference>
<evidence type="ECO:0000256" key="8">
    <source>
        <dbReference type="ARBA" id="ARBA00023166"/>
    </source>
</evidence>
<evidence type="ECO:0000256" key="12">
    <source>
        <dbReference type="ARBA" id="ARBA00049645"/>
    </source>
</evidence>
<dbReference type="InterPro" id="IPR029052">
    <property type="entry name" value="Metallo-depent_PP-like"/>
</dbReference>
<evidence type="ECO:0000256" key="15">
    <source>
        <dbReference type="ARBA" id="ARBA00049778"/>
    </source>
</evidence>
<evidence type="ECO:0000256" key="11">
    <source>
        <dbReference type="ARBA" id="ARBA00038856"/>
    </source>
</evidence>
<dbReference type="GO" id="GO:0016995">
    <property type="term" value="F:cholesterol oxidase activity"/>
    <property type="evidence" value="ECO:0007669"/>
    <property type="project" value="UniProtKB-EC"/>
</dbReference>
<evidence type="ECO:0000259" key="17">
    <source>
        <dbReference type="Pfam" id="PF00732"/>
    </source>
</evidence>
<feature type="domain" description="Glucose-methanol-choline oxidoreductase N-terminal" evidence="17">
    <location>
        <begin position="18"/>
        <end position="282"/>
    </location>
</feature>
<feature type="domain" description="Calcineurin-like phosphoesterase" evidence="16">
    <location>
        <begin position="631"/>
        <end position="837"/>
    </location>
</feature>
<dbReference type="SUPFAM" id="SSF56300">
    <property type="entry name" value="Metallo-dependent phosphatases"/>
    <property type="match status" value="1"/>
</dbReference>
<dbReference type="Proteomes" id="UP000721844">
    <property type="component" value="Unassembled WGS sequence"/>
</dbReference>
<dbReference type="InterPro" id="IPR052542">
    <property type="entry name" value="Cholesterol_Oxidase"/>
</dbReference>
<dbReference type="EC" id="1.1.3.6" evidence="13"/>
<evidence type="ECO:0000313" key="20">
    <source>
        <dbReference type="Proteomes" id="UP000721844"/>
    </source>
</evidence>
<dbReference type="GO" id="GO:0004769">
    <property type="term" value="F:steroid Delta-isomerase activity"/>
    <property type="evidence" value="ECO:0007669"/>
    <property type="project" value="UniProtKB-EC"/>
</dbReference>
<reference evidence="19 20" key="1">
    <citation type="journal article" date="2021" name="Microorganisms">
        <title>Acidisoma silvae sp. nov. and Acidisomacellulosilytica sp. nov., Two Acidophilic Bacteria Isolated from Decaying Wood, Hydrolyzing Cellulose and Producing Poly-3-hydroxybutyrate.</title>
        <authorList>
            <person name="Mieszkin S."/>
            <person name="Pouder E."/>
            <person name="Uroz S."/>
            <person name="Simon-Colin C."/>
            <person name="Alain K."/>
        </authorList>
    </citation>
    <scope>NUCLEOTIDE SEQUENCE [LARGE SCALE GENOMIC DNA]</scope>
    <source>
        <strain evidence="19 20">HW T5.17</strain>
    </source>
</reference>
<dbReference type="EMBL" id="JAESVA010000011">
    <property type="protein sequence ID" value="MCB8883070.1"/>
    <property type="molecule type" value="Genomic_DNA"/>
</dbReference>
<comment type="pathway">
    <text evidence="12">Steroid metabolism; cholesterol degradation.</text>
</comment>
<dbReference type="InterPro" id="IPR036188">
    <property type="entry name" value="FAD/NAD-bd_sf"/>
</dbReference>